<dbReference type="GO" id="GO:0005634">
    <property type="term" value="C:nucleus"/>
    <property type="evidence" value="ECO:0007669"/>
    <property type="project" value="TreeGrafter"/>
</dbReference>
<feature type="active site" description="Nucleophile" evidence="2">
    <location>
        <position position="272"/>
    </location>
</feature>
<dbReference type="PANTHER" id="PTHR12978">
    <property type="entry name" value="HISTIDINE TRIAD HIT PROTEIN MEMBER"/>
    <property type="match status" value="1"/>
</dbReference>
<proteinExistence type="inferred from homology"/>
<accession>A0A2C5XJF2</accession>
<evidence type="ECO:0000313" key="4">
    <source>
        <dbReference type="Proteomes" id="UP000226192"/>
    </source>
</evidence>
<dbReference type="SUPFAM" id="SSF54197">
    <property type="entry name" value="HIT-like"/>
    <property type="match status" value="1"/>
</dbReference>
<dbReference type="InterPro" id="IPR011145">
    <property type="entry name" value="Scavenger_mRNA_decap_enz_N"/>
</dbReference>
<evidence type="ECO:0000256" key="1">
    <source>
        <dbReference type="ARBA" id="ARBA00010208"/>
    </source>
</evidence>
<dbReference type="PIRSF" id="PIRSF028973">
    <property type="entry name" value="Scavenger_mRNA_decap_enz"/>
    <property type="match status" value="1"/>
</dbReference>
<dbReference type="AlphaFoldDB" id="A0A2C5XJF2"/>
<dbReference type="InterPro" id="IPR008594">
    <property type="entry name" value="DcpS/DCS2"/>
</dbReference>
<comment type="caution">
    <text evidence="3">The sequence shown here is derived from an EMBL/GenBank/DDBJ whole genome shotgun (WGS) entry which is preliminary data.</text>
</comment>
<dbReference type="InterPro" id="IPR036265">
    <property type="entry name" value="HIT-like_sf"/>
</dbReference>
<dbReference type="Gene3D" id="3.30.200.40">
    <property type="entry name" value="Scavenger mRNA decapping enzyme, N-terminal domain"/>
    <property type="match status" value="1"/>
</dbReference>
<evidence type="ECO:0000256" key="2">
    <source>
        <dbReference type="PIRSR" id="PIRSR028973-1"/>
    </source>
</evidence>
<name>A0A2C5XJF2_9HYPO</name>
<protein>
    <recommendedName>
        <fullName evidence="5">HIT domain-containing protein</fullName>
    </recommendedName>
</protein>
<reference evidence="3 4" key="1">
    <citation type="submission" date="2017-06" db="EMBL/GenBank/DDBJ databases">
        <title>Ant-infecting Ophiocordyceps genomes reveal a high diversity of potential behavioral manipulation genes and a possible major role for enterotoxins.</title>
        <authorList>
            <person name="De Bekker C."/>
            <person name="Evans H.C."/>
            <person name="Brachmann A."/>
            <person name="Hughes D.P."/>
        </authorList>
    </citation>
    <scope>NUCLEOTIDE SEQUENCE [LARGE SCALE GENOMIC DNA]</scope>
    <source>
        <strain evidence="3 4">Map64</strain>
    </source>
</reference>
<dbReference type="PANTHER" id="PTHR12978:SF0">
    <property type="entry name" value="M7GPPPX DIPHOSPHATASE"/>
    <property type="match status" value="1"/>
</dbReference>
<comment type="similarity">
    <text evidence="1">Belongs to the HIT family.</text>
</comment>
<dbReference type="Pfam" id="PF05652">
    <property type="entry name" value="DcpS"/>
    <property type="match status" value="1"/>
</dbReference>
<evidence type="ECO:0008006" key="5">
    <source>
        <dbReference type="Google" id="ProtNLM"/>
    </source>
</evidence>
<dbReference type="OrthoDB" id="10264956at2759"/>
<sequence>MGSELEAKRAEGLIPRFELERVLNQDQAGRRISLLGRIDSQPALLNVERSPFSLNEKWLAGLPRRLGRVRNLGVNDVYSWTLGVFGAQDGEQEKRLEGRQDDDDDDDDDDLFADVKLNLIFPCTPAHVAKYSKQAARLVVESPQTYRDAVMPYMERKRQQGQLNWVYNILDGKTEVESVIYRTPRSDSDNSEGFLLTPDLNWDGSTLEALHLLALVERRDMWSLRNLKKKHIGWLEHMRTKLLAATVATYPSIQPDQLKLHVHYLPTYFHLHIHIVHVALEAGATQATGKAVALDSIIETLR</sequence>
<dbReference type="STRING" id="1399860.A0A2C5XJF2"/>
<dbReference type="GO" id="GO:0016787">
    <property type="term" value="F:hydrolase activity"/>
    <property type="evidence" value="ECO:0007669"/>
    <property type="project" value="InterPro"/>
</dbReference>
<keyword evidence="4" id="KW-1185">Reference proteome</keyword>
<dbReference type="Proteomes" id="UP000226192">
    <property type="component" value="Unassembled WGS sequence"/>
</dbReference>
<dbReference type="Gene3D" id="3.30.428.10">
    <property type="entry name" value="HIT-like"/>
    <property type="match status" value="1"/>
</dbReference>
<evidence type="ECO:0000313" key="3">
    <source>
        <dbReference type="EMBL" id="PHH64808.1"/>
    </source>
</evidence>
<dbReference type="SUPFAM" id="SSF102860">
    <property type="entry name" value="mRNA decapping enzyme DcpS N-terminal domain"/>
    <property type="match status" value="1"/>
</dbReference>
<dbReference type="GO" id="GO:0000340">
    <property type="term" value="F:RNA 7-methylguanosine cap binding"/>
    <property type="evidence" value="ECO:0007669"/>
    <property type="project" value="TreeGrafter"/>
</dbReference>
<dbReference type="Pfam" id="PF11969">
    <property type="entry name" value="DcpS_C"/>
    <property type="match status" value="1"/>
</dbReference>
<gene>
    <name evidence="3" type="ORF">CDD81_3874</name>
</gene>
<dbReference type="GO" id="GO:0000290">
    <property type="term" value="P:deadenylation-dependent decapping of nuclear-transcribed mRNA"/>
    <property type="evidence" value="ECO:0007669"/>
    <property type="project" value="InterPro"/>
</dbReference>
<dbReference type="EMBL" id="NJET01000025">
    <property type="protein sequence ID" value="PHH64808.1"/>
    <property type="molecule type" value="Genomic_DNA"/>
</dbReference>
<dbReference type="GO" id="GO:0000932">
    <property type="term" value="C:P-body"/>
    <property type="evidence" value="ECO:0007669"/>
    <property type="project" value="TreeGrafter"/>
</dbReference>
<organism evidence="3 4">
    <name type="scientific">Ophiocordyceps australis</name>
    <dbReference type="NCBI Taxonomy" id="1399860"/>
    <lineage>
        <taxon>Eukaryota</taxon>
        <taxon>Fungi</taxon>
        <taxon>Dikarya</taxon>
        <taxon>Ascomycota</taxon>
        <taxon>Pezizomycotina</taxon>
        <taxon>Sordariomycetes</taxon>
        <taxon>Hypocreomycetidae</taxon>
        <taxon>Hypocreales</taxon>
        <taxon>Ophiocordycipitaceae</taxon>
        <taxon>Ophiocordyceps</taxon>
    </lineage>
</organism>